<accession>A0A9P6RK56</accession>
<evidence type="ECO:0000313" key="3">
    <source>
        <dbReference type="Proteomes" id="UP000738325"/>
    </source>
</evidence>
<reference evidence="2" key="1">
    <citation type="journal article" date="2020" name="Fungal Divers.">
        <title>Resolving the Mortierellaceae phylogeny through synthesis of multi-gene phylogenetics and phylogenomics.</title>
        <authorList>
            <person name="Vandepol N."/>
            <person name="Liber J."/>
            <person name="Desiro A."/>
            <person name="Na H."/>
            <person name="Kennedy M."/>
            <person name="Barry K."/>
            <person name="Grigoriev I.V."/>
            <person name="Miller A.N."/>
            <person name="O'Donnell K."/>
            <person name="Stajich J.E."/>
            <person name="Bonito G."/>
        </authorList>
    </citation>
    <scope>NUCLEOTIDE SEQUENCE</scope>
    <source>
        <strain evidence="2">REB-010B</strain>
    </source>
</reference>
<evidence type="ECO:0000313" key="2">
    <source>
        <dbReference type="EMBL" id="KAG0319044.1"/>
    </source>
</evidence>
<dbReference type="Proteomes" id="UP000738325">
    <property type="component" value="Unassembled WGS sequence"/>
</dbReference>
<feature type="region of interest" description="Disordered" evidence="1">
    <location>
        <begin position="1"/>
        <end position="21"/>
    </location>
</feature>
<gene>
    <name evidence="2" type="ORF">BGZ99_005336</name>
</gene>
<organism evidence="2 3">
    <name type="scientific">Dissophora globulifera</name>
    <dbReference type="NCBI Taxonomy" id="979702"/>
    <lineage>
        <taxon>Eukaryota</taxon>
        <taxon>Fungi</taxon>
        <taxon>Fungi incertae sedis</taxon>
        <taxon>Mucoromycota</taxon>
        <taxon>Mortierellomycotina</taxon>
        <taxon>Mortierellomycetes</taxon>
        <taxon>Mortierellales</taxon>
        <taxon>Mortierellaceae</taxon>
        <taxon>Dissophora</taxon>
    </lineage>
</organism>
<dbReference type="AlphaFoldDB" id="A0A9P6RK56"/>
<dbReference type="EMBL" id="JAAAIP010000341">
    <property type="protein sequence ID" value="KAG0319044.1"/>
    <property type="molecule type" value="Genomic_DNA"/>
</dbReference>
<feature type="compositionally biased region" description="Polar residues" evidence="1">
    <location>
        <begin position="101"/>
        <end position="113"/>
    </location>
</feature>
<comment type="caution">
    <text evidence="2">The sequence shown here is derived from an EMBL/GenBank/DDBJ whole genome shotgun (WGS) entry which is preliminary data.</text>
</comment>
<proteinExistence type="predicted"/>
<keyword evidence="3" id="KW-1185">Reference proteome</keyword>
<feature type="compositionally biased region" description="Low complexity" evidence="1">
    <location>
        <begin position="10"/>
        <end position="21"/>
    </location>
</feature>
<protein>
    <submittedName>
        <fullName evidence="2">Uncharacterized protein</fullName>
    </submittedName>
</protein>
<evidence type="ECO:0000256" key="1">
    <source>
        <dbReference type="SAM" id="MobiDB-lite"/>
    </source>
</evidence>
<name>A0A9P6RK56_9FUNG</name>
<feature type="compositionally biased region" description="Low complexity" evidence="1">
    <location>
        <begin position="116"/>
        <end position="134"/>
    </location>
</feature>
<dbReference type="OrthoDB" id="2381563at2759"/>
<feature type="region of interest" description="Disordered" evidence="1">
    <location>
        <begin position="78"/>
        <end position="140"/>
    </location>
</feature>
<sequence length="160" mass="17607">MDYRRALGGQKAPQQQLAQHQQQQIIEESEPANYVDSALEKEIKQRAATALHDHSVLLIRALSMNETPAKARLRMYRHLTGQPQPLHDYTPTKRKHKETDNTNSNAAGASTLSFRPAGSSSSSSSAAVPGQASSRQRRDIIPVDDEFAFTSFQGLIPASP</sequence>